<dbReference type="STRING" id="1454003.AW10_00523"/>
<organism evidence="1 2">
    <name type="scientific">Candidatus Accumulibacter appositus</name>
    <dbReference type="NCBI Taxonomy" id="1454003"/>
    <lineage>
        <taxon>Bacteria</taxon>
        <taxon>Pseudomonadati</taxon>
        <taxon>Pseudomonadota</taxon>
        <taxon>Betaproteobacteria</taxon>
        <taxon>Candidatus Accumulibacter</taxon>
    </lineage>
</organism>
<dbReference type="InterPro" id="IPR007833">
    <property type="entry name" value="Capsule_polysaccharide_synth"/>
</dbReference>
<dbReference type="EMBL" id="JEMX01000011">
    <property type="protein sequence ID" value="EXI82416.1"/>
    <property type="molecule type" value="Genomic_DNA"/>
</dbReference>
<dbReference type="PATRIC" id="fig|1454003.3.peg.537"/>
<sequence length="323" mass="35373">MRRCFPGTRTVFVDKVGQVPPGGVLVVWGMAPLPDDPPARLSVLRIEDGFLRSVGLGADLIRPMSWVVDSRGIYYDATQASDLEHLLAHASFDAALLERAAFLRKRIVNARLTKYNVGATAWQRPATAKHVILVPGQVESDASLAYGAPGIRTNIGLLRAVRAANPQAHVLYKPHPDVLARLRAKGAGEDQAQSICDEVVTDAAMGDLLLLVDEVHVLTSLAGFEALLRDKPVTCHGQPFYAGWGLTRDLVPVARRQRRLSLDELIAGALITYPLYFSRRGDGLITPEQALDELVGWRASAGLAVPWWRKCCRVILRRVVGVR</sequence>
<proteinExistence type="predicted"/>
<evidence type="ECO:0000313" key="2">
    <source>
        <dbReference type="Proteomes" id="UP000021816"/>
    </source>
</evidence>
<protein>
    <submittedName>
        <fullName evidence="1">Capsule polysaccharide biosynthesis protein</fullName>
    </submittedName>
</protein>
<evidence type="ECO:0000313" key="1">
    <source>
        <dbReference type="EMBL" id="EXI82416.1"/>
    </source>
</evidence>
<dbReference type="GO" id="GO:0015774">
    <property type="term" value="P:polysaccharide transport"/>
    <property type="evidence" value="ECO:0007669"/>
    <property type="project" value="InterPro"/>
</dbReference>
<reference evidence="1 2" key="1">
    <citation type="submission" date="2014-02" db="EMBL/GenBank/DDBJ databases">
        <title>Expanding our view of genomic diversity in Candidatus Accumulibacter clades.</title>
        <authorList>
            <person name="Skennerton C.T."/>
            <person name="Barr J.J."/>
            <person name="Slater F.R."/>
            <person name="Bond P.L."/>
            <person name="Tyson G.W."/>
        </authorList>
    </citation>
    <scope>NUCLEOTIDE SEQUENCE [LARGE SCALE GENOMIC DNA]</scope>
    <source>
        <strain evidence="2">BA-92</strain>
    </source>
</reference>
<gene>
    <name evidence="1" type="ORF">AW10_00523</name>
</gene>
<dbReference type="Proteomes" id="UP000021816">
    <property type="component" value="Unassembled WGS sequence"/>
</dbReference>
<dbReference type="CDD" id="cd16439">
    <property type="entry name" value="beta_Kdo_transferase_KpsC_2"/>
    <property type="match status" value="1"/>
</dbReference>
<dbReference type="AlphaFoldDB" id="A0A011P495"/>
<dbReference type="GO" id="GO:0000271">
    <property type="term" value="P:polysaccharide biosynthetic process"/>
    <property type="evidence" value="ECO:0007669"/>
    <property type="project" value="InterPro"/>
</dbReference>
<dbReference type="Pfam" id="PF05159">
    <property type="entry name" value="Capsule_synth"/>
    <property type="match status" value="1"/>
</dbReference>
<name>A0A011P495_9PROT</name>
<comment type="caution">
    <text evidence="1">The sequence shown here is derived from an EMBL/GenBank/DDBJ whole genome shotgun (WGS) entry which is preliminary data.</text>
</comment>
<accession>A0A011P495</accession>